<comment type="caution">
    <text evidence="1">The sequence shown here is derived from an EMBL/GenBank/DDBJ whole genome shotgun (WGS) entry which is preliminary data.</text>
</comment>
<name>A0A1S8CYZ3_9GAMM</name>
<dbReference type="Gene3D" id="3.30.70.2650">
    <property type="match status" value="1"/>
</dbReference>
<dbReference type="AlphaFoldDB" id="A0A1S8CYZ3"/>
<reference evidence="1 2" key="1">
    <citation type="submission" date="2016-10" db="EMBL/GenBank/DDBJ databases">
        <title>Draft Genome sequence of Alkanindiges sp. strain H1.</title>
        <authorList>
            <person name="Subhash Y."/>
            <person name="Lee S."/>
        </authorList>
    </citation>
    <scope>NUCLEOTIDE SEQUENCE [LARGE SCALE GENOMIC DNA]</scope>
    <source>
        <strain evidence="1 2">H1</strain>
    </source>
</reference>
<evidence type="ECO:0000313" key="1">
    <source>
        <dbReference type="EMBL" id="ONG41824.1"/>
    </source>
</evidence>
<dbReference type="InterPro" id="IPR036388">
    <property type="entry name" value="WH-like_DNA-bd_sf"/>
</dbReference>
<dbReference type="Gene3D" id="1.10.10.10">
    <property type="entry name" value="Winged helix-like DNA-binding domain superfamily/Winged helix DNA-binding domain"/>
    <property type="match status" value="1"/>
</dbReference>
<accession>A0A1S8CYZ3</accession>
<dbReference type="Proteomes" id="UP000192132">
    <property type="component" value="Unassembled WGS sequence"/>
</dbReference>
<dbReference type="PANTHER" id="PTHR30319:SF1">
    <property type="entry name" value="TRANSCRIPTIONAL REPRESSOR PAAX"/>
    <property type="match status" value="1"/>
</dbReference>
<dbReference type="RefSeq" id="WP_076877195.1">
    <property type="nucleotide sequence ID" value="NZ_MLCN01000007.1"/>
</dbReference>
<evidence type="ECO:0000313" key="2">
    <source>
        <dbReference type="Proteomes" id="UP000192132"/>
    </source>
</evidence>
<proteinExistence type="predicted"/>
<organism evidence="1 2">
    <name type="scientific">Alkanindiges hydrocarboniclasticus</name>
    <dbReference type="NCBI Taxonomy" id="1907941"/>
    <lineage>
        <taxon>Bacteria</taxon>
        <taxon>Pseudomonadati</taxon>
        <taxon>Pseudomonadota</taxon>
        <taxon>Gammaproteobacteria</taxon>
        <taxon>Moraxellales</taxon>
        <taxon>Moraxellaceae</taxon>
        <taxon>Alkanindiges</taxon>
    </lineage>
</organism>
<dbReference type="PANTHER" id="PTHR30319">
    <property type="entry name" value="PHENYLACETIC ACID REGULATOR-RELATED TRANSCRIPTIONAL REPRESSOR"/>
    <property type="match status" value="1"/>
</dbReference>
<sequence length="265" mass="30044">MTSAKMNARHLIIDLLMASNGLPITIRQLLLAANLFDFSENSIRVTVTRLSSDGMIESAGRGKYQFTSQWQAWASDMLKRKHGIQAIKPWSYDYLAVFTGALGRVDRTALKRRERALRQDGFRELETGLFIRPDNLAESFDETSHRLKINGLEPDANIFRVSHLDSTSAHKIASLWHSETLNQTYHSISQKIQAWLAHMHTLDVEQAARESLLLGREAIPLLMNDPLLPPPLIDEAARNQFASDVQQLDQVGQGLWQQLYEQAQV</sequence>
<dbReference type="STRING" id="1907941.BKE30_03050"/>
<keyword evidence="2" id="KW-1185">Reference proteome</keyword>
<dbReference type="GO" id="GO:0006351">
    <property type="term" value="P:DNA-templated transcription"/>
    <property type="evidence" value="ECO:0007669"/>
    <property type="project" value="TreeGrafter"/>
</dbReference>
<gene>
    <name evidence="1" type="ORF">BKE30_03050</name>
</gene>
<dbReference type="OrthoDB" id="6380574at2"/>
<dbReference type="EMBL" id="MLCN01000007">
    <property type="protein sequence ID" value="ONG41824.1"/>
    <property type="molecule type" value="Genomic_DNA"/>
</dbReference>
<protein>
    <submittedName>
        <fullName evidence="1">PaaX family transcriptional regulator</fullName>
    </submittedName>
</protein>